<name>A0A7D4QVG1_9SPHI</name>
<sequence>MECKTCGNSHPEKFCPSCGEKSFDPKQLSLKEFAEELFEGFMHFDNKFFRTVKMLITKPGQLSLEYTHGRRVYFMRPIQFFLVVNLLFFVLAFHNMYSLSLYNYITFTPFTNYNTKQIIGGLLAEKHLTLAEYTQLFNEKIKVLSKEMIFLFIPLYGGIFALFFFKKKQYFVEHLTFATHFCAFILLLALASFYFVTLPFYAITRISYSADFDNISSLLTTACVGIYAAVAINRFYKPHLIWSIVVALLIAGSFFSFIQFYRMILFFQIVRFGH</sequence>
<feature type="transmembrane region" description="Helical" evidence="1">
    <location>
        <begin position="240"/>
        <end position="261"/>
    </location>
</feature>
<dbReference type="InterPro" id="IPR022134">
    <property type="entry name" value="DUF3667"/>
</dbReference>
<keyword evidence="1" id="KW-0812">Transmembrane</keyword>
<keyword evidence="1" id="KW-1133">Transmembrane helix</keyword>
<feature type="transmembrane region" description="Helical" evidence="1">
    <location>
        <begin position="148"/>
        <end position="165"/>
    </location>
</feature>
<reference evidence="2 3" key="1">
    <citation type="submission" date="2020-05" db="EMBL/GenBank/DDBJ databases">
        <title>Mucilaginibacter mali sp. nov.</title>
        <authorList>
            <person name="Kim H.S."/>
            <person name="Lee K.C."/>
            <person name="Suh M.K."/>
            <person name="Kim J.-S."/>
            <person name="Han K.-I."/>
            <person name="Eom M.K."/>
            <person name="Shin Y.K."/>
            <person name="Lee J.-S."/>
        </authorList>
    </citation>
    <scope>NUCLEOTIDE SEQUENCE [LARGE SCALE GENOMIC DNA]</scope>
    <source>
        <strain evidence="2 3">G2-14</strain>
    </source>
</reference>
<accession>A0A7D4QVG1</accession>
<dbReference type="AlphaFoldDB" id="A0A7D4QVG1"/>
<keyword evidence="3" id="KW-1185">Reference proteome</keyword>
<dbReference type="KEGG" id="mmab:HQ865_18385"/>
<proteinExistence type="predicted"/>
<dbReference type="RefSeq" id="WP_173416308.1">
    <property type="nucleotide sequence ID" value="NZ_CP054139.1"/>
</dbReference>
<dbReference type="EMBL" id="CP054139">
    <property type="protein sequence ID" value="QKJ31649.1"/>
    <property type="molecule type" value="Genomic_DNA"/>
</dbReference>
<keyword evidence="1" id="KW-0472">Membrane</keyword>
<evidence type="ECO:0000256" key="1">
    <source>
        <dbReference type="SAM" id="Phobius"/>
    </source>
</evidence>
<evidence type="ECO:0000313" key="2">
    <source>
        <dbReference type="EMBL" id="QKJ31649.1"/>
    </source>
</evidence>
<dbReference type="Proteomes" id="UP000505355">
    <property type="component" value="Chromosome"/>
</dbReference>
<organism evidence="2 3">
    <name type="scientific">Mucilaginibacter mali</name>
    <dbReference type="NCBI Taxonomy" id="2740462"/>
    <lineage>
        <taxon>Bacteria</taxon>
        <taxon>Pseudomonadati</taxon>
        <taxon>Bacteroidota</taxon>
        <taxon>Sphingobacteriia</taxon>
        <taxon>Sphingobacteriales</taxon>
        <taxon>Sphingobacteriaceae</taxon>
        <taxon>Mucilaginibacter</taxon>
    </lineage>
</organism>
<feature type="transmembrane region" description="Helical" evidence="1">
    <location>
        <begin position="80"/>
        <end position="105"/>
    </location>
</feature>
<protein>
    <submittedName>
        <fullName evidence="2">DUF3667 domain-containing protein</fullName>
    </submittedName>
</protein>
<feature type="transmembrane region" description="Helical" evidence="1">
    <location>
        <begin position="215"/>
        <end position="233"/>
    </location>
</feature>
<evidence type="ECO:0000313" key="3">
    <source>
        <dbReference type="Proteomes" id="UP000505355"/>
    </source>
</evidence>
<gene>
    <name evidence="2" type="ORF">HQ865_18385</name>
</gene>
<feature type="transmembrane region" description="Helical" evidence="1">
    <location>
        <begin position="177"/>
        <end position="203"/>
    </location>
</feature>
<dbReference type="Pfam" id="PF12412">
    <property type="entry name" value="DUF3667"/>
    <property type="match status" value="1"/>
</dbReference>